<comment type="caution">
    <text evidence="3">The sequence shown here is derived from an EMBL/GenBank/DDBJ whole genome shotgun (WGS) entry which is preliminary data.</text>
</comment>
<gene>
    <name evidence="3" type="ORF">NP233_g11575</name>
</gene>
<dbReference type="Pfam" id="PF19259">
    <property type="entry name" value="Ty3_capsid"/>
    <property type="match status" value="1"/>
</dbReference>
<protein>
    <recommendedName>
        <fullName evidence="2">Ty3 transposon capsid-like protein domain-containing protein</fullName>
    </recommendedName>
</protein>
<dbReference type="AlphaFoldDB" id="A0AAD5YL65"/>
<dbReference type="InterPro" id="IPR045358">
    <property type="entry name" value="Ty3_capsid"/>
</dbReference>
<evidence type="ECO:0000256" key="1">
    <source>
        <dbReference type="SAM" id="MobiDB-lite"/>
    </source>
</evidence>
<feature type="compositionally biased region" description="Low complexity" evidence="1">
    <location>
        <begin position="112"/>
        <end position="128"/>
    </location>
</feature>
<proteinExistence type="predicted"/>
<feature type="compositionally biased region" description="Low complexity" evidence="1">
    <location>
        <begin position="365"/>
        <end position="393"/>
    </location>
</feature>
<dbReference type="EMBL" id="JANIEX010001422">
    <property type="protein sequence ID" value="KAJ3558102.1"/>
    <property type="molecule type" value="Genomic_DNA"/>
</dbReference>
<feature type="compositionally biased region" description="Pro residues" evidence="1">
    <location>
        <begin position="442"/>
        <end position="461"/>
    </location>
</feature>
<dbReference type="Proteomes" id="UP001213000">
    <property type="component" value="Unassembled WGS sequence"/>
</dbReference>
<feature type="domain" description="Ty3 transposon capsid-like protein" evidence="2">
    <location>
        <begin position="497"/>
        <end position="637"/>
    </location>
</feature>
<sequence length="652" mass="72789">MADEEPKSRYGCTRYFVKTTRKFVFRQDKDGLWLYWTYNEDRNKCWWTYNNESQASLTAEYQKLENGQESHIRLAGPDETSTVRPALPVPEPTNTGSSTVPKELVIRRTTTSDKGTSSPTPKSPSVTSARQLLSPRQTATPRSEVAGSPTTTPRPTIKPDRKLLTTFESRYFGQTVYRDPKGPDLDWFFYEFDRKEFVKNKIPGTEKVIQREYEQLILATTKEEITEQVERGEIVSEGATTSRIESRLEQQGISETIPRSSIFDETENLLPLVQYPSITDIKGKSKAATESSPESSDKEPAEEEFDSGSNFEGNTDEEIRDRSPEPEESGNGTEELTNKFAKLDVGNEHKSTELPYSFTNYFPRTSTNPNPTNKTSPTAKLATQTSTSTTTQSRKQFNPIYPRILQPDPSRKKGDSDPTLPSGPPGGGGGDEGEGSGGGGGPPNPNPPGGGPPNPNPPDPANNPMAQQGQGWQIGQLKQPKPPIFNGGIVAYRSWIISVEHYLDTLQITSDVQRINYTLGLMEGSAAYWKQDYVAQQLAHTQTWNEFRDDLDQAFAPVQETYEAERRLRSLKQHGSYIGTYISAFTLAASHAGLSDNPSLHTMFANGLDPDIRYEAIRQAPRTIEEWKDAARNAARIIDTQRQFGHNTRIIL</sequence>
<feature type="compositionally biased region" description="Polar residues" evidence="1">
    <location>
        <begin position="129"/>
        <end position="141"/>
    </location>
</feature>
<feature type="compositionally biased region" description="Gly residues" evidence="1">
    <location>
        <begin position="425"/>
        <end position="441"/>
    </location>
</feature>
<name>A0AAD5YL65_9AGAR</name>
<evidence type="ECO:0000259" key="2">
    <source>
        <dbReference type="Pfam" id="PF19259"/>
    </source>
</evidence>
<feature type="compositionally biased region" description="Basic and acidic residues" evidence="1">
    <location>
        <begin position="341"/>
        <end position="352"/>
    </location>
</feature>
<reference evidence="3" key="1">
    <citation type="submission" date="2022-07" db="EMBL/GenBank/DDBJ databases">
        <title>Genome Sequence of Leucocoprinus birnbaumii.</title>
        <authorList>
            <person name="Buettner E."/>
        </authorList>
    </citation>
    <scope>NUCLEOTIDE SEQUENCE</scope>
    <source>
        <strain evidence="3">VT141</strain>
    </source>
</reference>
<evidence type="ECO:0000313" key="4">
    <source>
        <dbReference type="Proteomes" id="UP001213000"/>
    </source>
</evidence>
<feature type="region of interest" description="Disordered" evidence="1">
    <location>
        <begin position="282"/>
        <end position="471"/>
    </location>
</feature>
<organism evidence="3 4">
    <name type="scientific">Leucocoprinus birnbaumii</name>
    <dbReference type="NCBI Taxonomy" id="56174"/>
    <lineage>
        <taxon>Eukaryota</taxon>
        <taxon>Fungi</taxon>
        <taxon>Dikarya</taxon>
        <taxon>Basidiomycota</taxon>
        <taxon>Agaricomycotina</taxon>
        <taxon>Agaricomycetes</taxon>
        <taxon>Agaricomycetidae</taxon>
        <taxon>Agaricales</taxon>
        <taxon>Agaricineae</taxon>
        <taxon>Agaricaceae</taxon>
        <taxon>Leucocoprinus</taxon>
    </lineage>
</organism>
<feature type="region of interest" description="Disordered" evidence="1">
    <location>
        <begin position="74"/>
        <end position="160"/>
    </location>
</feature>
<evidence type="ECO:0000313" key="3">
    <source>
        <dbReference type="EMBL" id="KAJ3558102.1"/>
    </source>
</evidence>
<keyword evidence="4" id="KW-1185">Reference proteome</keyword>
<accession>A0AAD5YL65</accession>